<evidence type="ECO:0000256" key="1">
    <source>
        <dbReference type="SAM" id="Phobius"/>
    </source>
</evidence>
<feature type="transmembrane region" description="Helical" evidence="1">
    <location>
        <begin position="70"/>
        <end position="91"/>
    </location>
</feature>
<gene>
    <name evidence="2" type="ORF">NCTC11075_04647</name>
</gene>
<feature type="transmembrane region" description="Helical" evidence="1">
    <location>
        <begin position="97"/>
        <end position="119"/>
    </location>
</feature>
<dbReference type="PANTHER" id="PTHR40078:SF1">
    <property type="entry name" value="INTEGRAL MEMBRANE PROTEIN"/>
    <property type="match status" value="1"/>
</dbReference>
<dbReference type="InterPro" id="IPR038750">
    <property type="entry name" value="YczE/YyaS-like"/>
</dbReference>
<reference evidence="2 3" key="1">
    <citation type="submission" date="2018-12" db="EMBL/GenBank/DDBJ databases">
        <authorList>
            <consortium name="Pathogen Informatics"/>
        </authorList>
    </citation>
    <scope>NUCLEOTIDE SEQUENCE [LARGE SCALE GENOMIC DNA]</scope>
    <source>
        <strain evidence="2 3">NCTC11075</strain>
    </source>
</reference>
<dbReference type="PANTHER" id="PTHR40078">
    <property type="entry name" value="INTEGRAL MEMBRANE PROTEIN-RELATED"/>
    <property type="match status" value="1"/>
</dbReference>
<protein>
    <submittedName>
        <fullName evidence="2">Uncharacterized BCR, YitT family COG1284</fullName>
    </submittedName>
</protein>
<proteinExistence type="predicted"/>
<sequence>MLRRLIQLYTGLALYGVSTAMFVRADLGADPWNVFHLGVANLLSMNIGMVIIAVGVLVLLLWIPLRQRPGLGTISNVIVIGLAADVALAVLPAFESLLVRSVLLISAVVVNALATSMYIGAGFGAGPRDGLMTGIHARTGWSIRAIRTAIEVSVLLSGWLLGGDAGRRYGIVCAGYRAADSDLLAVVSLSAPGPHSGSSFAHSRVTRWRLDLTTTDAARIGLPRSTLRRFFS</sequence>
<accession>A0A447USU9</accession>
<evidence type="ECO:0000313" key="3">
    <source>
        <dbReference type="Proteomes" id="UP000270272"/>
    </source>
</evidence>
<dbReference type="Proteomes" id="UP000270272">
    <property type="component" value="Chromosome"/>
</dbReference>
<keyword evidence="1" id="KW-0812">Transmembrane</keyword>
<keyword evidence="1" id="KW-1133">Transmembrane helix</keyword>
<dbReference type="AlphaFoldDB" id="A0A447USU9"/>
<dbReference type="Pfam" id="PF19700">
    <property type="entry name" value="DUF6198"/>
    <property type="match status" value="1"/>
</dbReference>
<keyword evidence="1" id="KW-0472">Membrane</keyword>
<organism evidence="2 3">
    <name type="scientific">Citrobacter koseri</name>
    <name type="common">Citrobacter diversus</name>
    <dbReference type="NCBI Taxonomy" id="545"/>
    <lineage>
        <taxon>Bacteria</taxon>
        <taxon>Pseudomonadati</taxon>
        <taxon>Pseudomonadota</taxon>
        <taxon>Gammaproteobacteria</taxon>
        <taxon>Enterobacterales</taxon>
        <taxon>Enterobacteriaceae</taxon>
        <taxon>Citrobacter</taxon>
    </lineage>
</organism>
<dbReference type="EMBL" id="LR134204">
    <property type="protein sequence ID" value="VEB93751.1"/>
    <property type="molecule type" value="Genomic_DNA"/>
</dbReference>
<feature type="transmembrane region" description="Helical" evidence="1">
    <location>
        <begin position="43"/>
        <end position="63"/>
    </location>
</feature>
<evidence type="ECO:0000313" key="2">
    <source>
        <dbReference type="EMBL" id="VEB93751.1"/>
    </source>
</evidence>
<name>A0A447USU9_CITKO</name>